<sequence length="133" mass="15179">MSSYLMKMAIGNEIDKAVNGIFGSNETEENEDNGMSGEDLIAEQNRQAANERERQVRHSKIEKEREDARQKIRDKYNIKKKDDIPTKTKNQQQGKVDDLISRAPDANVKIEKINGPTKSQGTSYFDKDSFEIV</sequence>
<evidence type="ECO:0000256" key="1">
    <source>
        <dbReference type="ARBA" id="ARBA00005396"/>
    </source>
</evidence>
<evidence type="ECO:0000313" key="8">
    <source>
        <dbReference type="EMBL" id="CAF1469148.1"/>
    </source>
</evidence>
<dbReference type="GO" id="GO:0043195">
    <property type="term" value="C:terminal bouton"/>
    <property type="evidence" value="ECO:0007669"/>
    <property type="project" value="TreeGrafter"/>
</dbReference>
<dbReference type="Proteomes" id="UP000663832">
    <property type="component" value="Unassembled WGS sequence"/>
</dbReference>
<dbReference type="PANTHER" id="PTHR16705:SF4">
    <property type="entry name" value="COMPLEXIN"/>
    <property type="match status" value="1"/>
</dbReference>
<organism evidence="9 10">
    <name type="scientific">Adineta steineri</name>
    <dbReference type="NCBI Taxonomy" id="433720"/>
    <lineage>
        <taxon>Eukaryota</taxon>
        <taxon>Metazoa</taxon>
        <taxon>Spiralia</taxon>
        <taxon>Gnathifera</taxon>
        <taxon>Rotifera</taxon>
        <taxon>Eurotatoria</taxon>
        <taxon>Bdelloidea</taxon>
        <taxon>Adinetida</taxon>
        <taxon>Adinetidae</taxon>
        <taxon>Adineta</taxon>
    </lineage>
</organism>
<comment type="function">
    <text evidence="5">Positively regulates a late step in synaptic vesicle exocytosis.</text>
</comment>
<reference evidence="9" key="1">
    <citation type="submission" date="2021-02" db="EMBL/GenBank/DDBJ databases">
        <authorList>
            <person name="Nowell W R."/>
        </authorList>
    </citation>
    <scope>NUCLEOTIDE SEQUENCE</scope>
</reference>
<evidence type="ECO:0000313" key="7">
    <source>
        <dbReference type="EMBL" id="CAF1128016.1"/>
    </source>
</evidence>
<dbReference type="PANTHER" id="PTHR16705">
    <property type="entry name" value="COMPLEXIN"/>
    <property type="match status" value="1"/>
</dbReference>
<evidence type="ECO:0000256" key="5">
    <source>
        <dbReference type="ARBA" id="ARBA00037297"/>
    </source>
</evidence>
<evidence type="ECO:0000313" key="9">
    <source>
        <dbReference type="EMBL" id="CAF1469653.1"/>
    </source>
</evidence>
<dbReference type="GO" id="GO:0016079">
    <property type="term" value="P:synaptic vesicle exocytosis"/>
    <property type="evidence" value="ECO:0007669"/>
    <property type="project" value="TreeGrafter"/>
</dbReference>
<proteinExistence type="inferred from homology"/>
<dbReference type="SUPFAM" id="SSF58038">
    <property type="entry name" value="SNARE fusion complex"/>
    <property type="match status" value="1"/>
</dbReference>
<gene>
    <name evidence="7" type="ORF">BJG266_LOCUS22837</name>
    <name evidence="8" type="ORF">QVE165_LOCUS41458</name>
    <name evidence="9" type="ORF">QVE165_LOCUS41494</name>
</gene>
<evidence type="ECO:0000256" key="2">
    <source>
        <dbReference type="ARBA" id="ARBA00022448"/>
    </source>
</evidence>
<keyword evidence="10" id="KW-1185">Reference proteome</keyword>
<dbReference type="Gene3D" id="1.20.5.580">
    <property type="entry name" value="Single Helix bin"/>
    <property type="match status" value="1"/>
</dbReference>
<evidence type="ECO:0000313" key="10">
    <source>
        <dbReference type="Proteomes" id="UP000663832"/>
    </source>
</evidence>
<protein>
    <recommendedName>
        <fullName evidence="11">Complexin-like protein</fullName>
    </recommendedName>
</protein>
<dbReference type="InterPro" id="IPR008849">
    <property type="entry name" value="Synaphin"/>
</dbReference>
<dbReference type="EMBL" id="CAJNOM010000494">
    <property type="protein sequence ID" value="CAF1469148.1"/>
    <property type="molecule type" value="Genomic_DNA"/>
</dbReference>
<evidence type="ECO:0008006" key="11">
    <source>
        <dbReference type="Google" id="ProtNLM"/>
    </source>
</evidence>
<comment type="similarity">
    <text evidence="1">Belongs to the complexin/synaphin family.</text>
</comment>
<evidence type="ECO:0000256" key="4">
    <source>
        <dbReference type="ARBA" id="ARBA00022775"/>
    </source>
</evidence>
<accession>A0A815QYI9</accession>
<dbReference type="GO" id="GO:0046928">
    <property type="term" value="P:regulation of neurotransmitter secretion"/>
    <property type="evidence" value="ECO:0007669"/>
    <property type="project" value="TreeGrafter"/>
</dbReference>
<dbReference type="OrthoDB" id="10089837at2759"/>
<dbReference type="GO" id="GO:0031201">
    <property type="term" value="C:SNARE complex"/>
    <property type="evidence" value="ECO:0007669"/>
    <property type="project" value="TreeGrafter"/>
</dbReference>
<evidence type="ECO:0000256" key="3">
    <source>
        <dbReference type="ARBA" id="ARBA00022483"/>
    </source>
</evidence>
<feature type="region of interest" description="Disordered" evidence="6">
    <location>
        <begin position="113"/>
        <end position="133"/>
    </location>
</feature>
<dbReference type="EMBL" id="CAJNOI010000146">
    <property type="protein sequence ID" value="CAF1128016.1"/>
    <property type="molecule type" value="Genomic_DNA"/>
</dbReference>
<dbReference type="Proteomes" id="UP000663877">
    <property type="component" value="Unassembled WGS sequence"/>
</dbReference>
<keyword evidence="3" id="KW-0268">Exocytosis</keyword>
<keyword evidence="2" id="KW-0813">Transport</keyword>
<evidence type="ECO:0000256" key="6">
    <source>
        <dbReference type="SAM" id="MobiDB-lite"/>
    </source>
</evidence>
<keyword evidence="4" id="KW-0532">Neurotransmitter transport</keyword>
<comment type="caution">
    <text evidence="9">The sequence shown here is derived from an EMBL/GenBank/DDBJ whole genome shotgun (WGS) entry which is preliminary data.</text>
</comment>
<dbReference type="EMBL" id="CAJNOM010000495">
    <property type="protein sequence ID" value="CAF1469653.1"/>
    <property type="molecule type" value="Genomic_DNA"/>
</dbReference>
<dbReference type="Pfam" id="PF05835">
    <property type="entry name" value="Synaphin"/>
    <property type="match status" value="1"/>
</dbReference>
<feature type="region of interest" description="Disordered" evidence="6">
    <location>
        <begin position="45"/>
        <end position="97"/>
    </location>
</feature>
<dbReference type="AlphaFoldDB" id="A0A815QYI9"/>
<name>A0A815QYI9_9BILA</name>
<feature type="compositionally biased region" description="Basic and acidic residues" evidence="6">
    <location>
        <begin position="49"/>
        <end position="86"/>
    </location>
</feature>
<dbReference type="GO" id="GO:0019905">
    <property type="term" value="F:syntaxin binding"/>
    <property type="evidence" value="ECO:0007669"/>
    <property type="project" value="InterPro"/>
</dbReference>